<dbReference type="GO" id="GO:0015718">
    <property type="term" value="P:monocarboxylic acid transport"/>
    <property type="evidence" value="ECO:0000318"/>
    <property type="project" value="GO_Central"/>
</dbReference>
<name>B7PNT5_IXOSC</name>
<feature type="transmembrane region" description="Helical" evidence="3">
    <location>
        <begin position="111"/>
        <end position="132"/>
    </location>
</feature>
<reference evidence="6" key="2">
    <citation type="submission" date="2020-05" db="UniProtKB">
        <authorList>
            <consortium name="EnsemblMetazoa"/>
        </authorList>
    </citation>
    <scope>IDENTIFICATION</scope>
    <source>
        <strain evidence="6">wikel</strain>
    </source>
</reference>
<dbReference type="PaxDb" id="6945-B7PNT5"/>
<keyword evidence="7" id="KW-1185">Reference proteome</keyword>
<feature type="transmembrane region" description="Helical" evidence="3">
    <location>
        <begin position="175"/>
        <end position="194"/>
    </location>
</feature>
<dbReference type="EMBL" id="ABJB010737083">
    <property type="status" value="NOT_ANNOTATED_CDS"/>
    <property type="molecule type" value="Genomic_DNA"/>
</dbReference>
<feature type="transmembrane region" description="Helical" evidence="3">
    <location>
        <begin position="56"/>
        <end position="75"/>
    </location>
</feature>
<feature type="transmembrane region" description="Helical" evidence="3">
    <location>
        <begin position="246"/>
        <end position="269"/>
    </location>
</feature>
<feature type="transmembrane region" description="Helical" evidence="3">
    <location>
        <begin position="312"/>
        <end position="331"/>
    </location>
</feature>
<evidence type="ECO:0000313" key="6">
    <source>
        <dbReference type="EnsemblMetazoa" id="ISCW006526-PA"/>
    </source>
</evidence>
<evidence type="ECO:0000256" key="1">
    <source>
        <dbReference type="ARBA" id="ARBA00004141"/>
    </source>
</evidence>
<dbReference type="CDD" id="cd17352">
    <property type="entry name" value="MFS_MCT_SLC16"/>
    <property type="match status" value="1"/>
</dbReference>
<dbReference type="GO" id="GO:0005886">
    <property type="term" value="C:plasma membrane"/>
    <property type="evidence" value="ECO:0000318"/>
    <property type="project" value="GO_Central"/>
</dbReference>
<organism>
    <name type="scientific">Ixodes scapularis</name>
    <name type="common">Black-legged tick</name>
    <name type="synonym">Deer tick</name>
    <dbReference type="NCBI Taxonomy" id="6945"/>
    <lineage>
        <taxon>Eukaryota</taxon>
        <taxon>Metazoa</taxon>
        <taxon>Ecdysozoa</taxon>
        <taxon>Arthropoda</taxon>
        <taxon>Chelicerata</taxon>
        <taxon>Arachnida</taxon>
        <taxon>Acari</taxon>
        <taxon>Parasitiformes</taxon>
        <taxon>Ixodida</taxon>
        <taxon>Ixodoidea</taxon>
        <taxon>Ixodidae</taxon>
        <taxon>Ixodinae</taxon>
        <taxon>Ixodes</taxon>
    </lineage>
</organism>
<protein>
    <submittedName>
        <fullName evidence="5 6">Monocarboxylate transporter, putative</fullName>
    </submittedName>
</protein>
<dbReference type="EnsemblMetazoa" id="ISCW006526-RA">
    <property type="protein sequence ID" value="ISCW006526-PA"/>
    <property type="gene ID" value="ISCW006526"/>
</dbReference>
<dbReference type="Gene3D" id="1.20.1250.20">
    <property type="entry name" value="MFS general substrate transporter like domains"/>
    <property type="match status" value="2"/>
</dbReference>
<dbReference type="InterPro" id="IPR050327">
    <property type="entry name" value="Proton-linked_MCT"/>
</dbReference>
<dbReference type="VEuPathDB" id="VectorBase:ISCP_036396"/>
<proteinExistence type="predicted"/>
<feature type="transmembrane region" description="Helical" evidence="3">
    <location>
        <begin position="281"/>
        <end position="300"/>
    </location>
</feature>
<feature type="transmembrane region" description="Helical" evidence="3">
    <location>
        <begin position="21"/>
        <end position="44"/>
    </location>
</feature>
<dbReference type="PANTHER" id="PTHR11360">
    <property type="entry name" value="MONOCARBOXYLATE TRANSPORTER"/>
    <property type="match status" value="1"/>
</dbReference>
<evidence type="ECO:0000313" key="5">
    <source>
        <dbReference type="EMBL" id="EEC08257.1"/>
    </source>
</evidence>
<dbReference type="SUPFAM" id="SSF103473">
    <property type="entry name" value="MFS general substrate transporter"/>
    <property type="match status" value="1"/>
</dbReference>
<dbReference type="Proteomes" id="UP000001555">
    <property type="component" value="Unassembled WGS sequence"/>
</dbReference>
<dbReference type="PANTHER" id="PTHR11360:SF286">
    <property type="entry name" value="GH22266P"/>
    <property type="match status" value="1"/>
</dbReference>
<dbReference type="PROSITE" id="PS50850">
    <property type="entry name" value="MFS"/>
    <property type="match status" value="1"/>
</dbReference>
<keyword evidence="3" id="KW-1133">Transmembrane helix</keyword>
<feature type="non-terminal residue" evidence="5">
    <location>
        <position position="1"/>
    </location>
</feature>
<accession>B7PNT5</accession>
<keyword evidence="3" id="KW-0812">Transmembrane</keyword>
<evidence type="ECO:0000313" key="7">
    <source>
        <dbReference type="Proteomes" id="UP000001555"/>
    </source>
</evidence>
<feature type="transmembrane region" description="Helical" evidence="3">
    <location>
        <begin position="337"/>
        <end position="361"/>
    </location>
</feature>
<feature type="domain" description="Major facilitator superfamily (MFS) profile" evidence="4">
    <location>
        <begin position="17"/>
        <end position="427"/>
    </location>
</feature>
<feature type="transmembrane region" description="Helical" evidence="3">
    <location>
        <begin position="403"/>
        <end position="422"/>
    </location>
</feature>
<feature type="transmembrane region" description="Helical" evidence="3">
    <location>
        <begin position="144"/>
        <end position="163"/>
    </location>
</feature>
<sequence>IDPEFYAAIPEPPDGGWGWMIVAASFLCNMVVDGIAYTFGIFFPEFVDHFKAPKGTVAWVGSLLSGCYLSAGPLVSALTNRFGCRAVCIGGSIVSCIAFLLSTIVQDVGSLMVTFGVMAGIGFGLVYLPAIVSVNQYFSKKRALATGIAVCGSGMGAFVFAPFCQYLLSIFSWKGALMILAGLSLNCAVFGSLMRPLLASDNPHTKPLLQRIWEEKERQRQDSLCNSHMSDTLSEMLDMELLKNPAFALICVSNIVGMMGFCIPFMYIADSAVLKGIDKDKAAFLLSLIGITNMMGRLLFGWLSDLPQINCLLLNNLSLCFSGVAVFLMPFCYTYSATVAACMIFGSIVAAYILLTSIILVELFGLDNLTNSFGLLSLCRGAACMIGPPLAGSLFDFTGSYDVPFFLSGAMMVVSGIMSFFIPYVRNTAQKLEVVQDFASPLEEIPEESDVEEEDEETENVDNVETVV</sequence>
<dbReference type="EMBL" id="ABJB010602175">
    <property type="status" value="NOT_ANNOTATED_CDS"/>
    <property type="molecule type" value="Genomic_DNA"/>
</dbReference>
<dbReference type="InterPro" id="IPR036259">
    <property type="entry name" value="MFS_trans_sf"/>
</dbReference>
<evidence type="ECO:0000256" key="3">
    <source>
        <dbReference type="SAM" id="Phobius"/>
    </source>
</evidence>
<gene>
    <name evidence="5" type="ORF">IscW_ISCW006526</name>
</gene>
<comment type="subcellular location">
    <subcellularLocation>
        <location evidence="1">Membrane</location>
        <topology evidence="1">Multi-pass membrane protein</topology>
    </subcellularLocation>
</comment>
<dbReference type="FunFam" id="1.20.1250.20:FF:000271">
    <property type="entry name" value="Monocarboxylate transporter"/>
    <property type="match status" value="1"/>
</dbReference>
<evidence type="ECO:0000256" key="2">
    <source>
        <dbReference type="SAM" id="MobiDB-lite"/>
    </source>
</evidence>
<keyword evidence="3" id="KW-0472">Membrane</keyword>
<dbReference type="Pfam" id="PF07690">
    <property type="entry name" value="MFS_1"/>
    <property type="match status" value="1"/>
</dbReference>
<reference evidence="5 7" key="1">
    <citation type="submission" date="2008-03" db="EMBL/GenBank/DDBJ databases">
        <title>Annotation of Ixodes scapularis.</title>
        <authorList>
            <consortium name="Ixodes scapularis Genome Project Consortium"/>
            <person name="Caler E."/>
            <person name="Hannick L.I."/>
            <person name="Bidwell S."/>
            <person name="Joardar V."/>
            <person name="Thiagarajan M."/>
            <person name="Amedeo P."/>
            <person name="Galinsky K.J."/>
            <person name="Schobel S."/>
            <person name="Inman J."/>
            <person name="Hostetler J."/>
            <person name="Miller J."/>
            <person name="Hammond M."/>
            <person name="Megy K."/>
            <person name="Lawson D."/>
            <person name="Kodira C."/>
            <person name="Sutton G."/>
            <person name="Meyer J."/>
            <person name="Hill C.A."/>
            <person name="Birren B."/>
            <person name="Nene V."/>
            <person name="Collins F."/>
            <person name="Alarcon-Chaidez F."/>
            <person name="Wikel S."/>
            <person name="Strausberg R."/>
        </authorList>
    </citation>
    <scope>NUCLEOTIDE SEQUENCE [LARGE SCALE GENOMIC DNA]</scope>
    <source>
        <strain evidence="7">Wikel</strain>
        <strain evidence="5">Wikel colony</strain>
    </source>
</reference>
<dbReference type="EMBL" id="ABJB010596515">
    <property type="status" value="NOT_ANNOTATED_CDS"/>
    <property type="molecule type" value="Genomic_DNA"/>
</dbReference>
<dbReference type="HOGENOM" id="CLU_001265_59_1_1"/>
<dbReference type="EMBL" id="ABJB010183352">
    <property type="status" value="NOT_ANNOTATED_CDS"/>
    <property type="molecule type" value="Genomic_DNA"/>
</dbReference>
<dbReference type="InterPro" id="IPR020846">
    <property type="entry name" value="MFS_dom"/>
</dbReference>
<feature type="compositionally biased region" description="Acidic residues" evidence="2">
    <location>
        <begin position="444"/>
        <end position="462"/>
    </location>
</feature>
<dbReference type="AlphaFoldDB" id="B7PNT5"/>
<dbReference type="VEuPathDB" id="VectorBase:ISCI006526"/>
<feature type="region of interest" description="Disordered" evidence="2">
    <location>
        <begin position="444"/>
        <end position="468"/>
    </location>
</feature>
<dbReference type="InterPro" id="IPR011701">
    <property type="entry name" value="MFS"/>
</dbReference>
<dbReference type="VEuPathDB" id="VectorBase:ISCW006526"/>
<dbReference type="FunFam" id="1.20.1250.20:FF:000372">
    <property type="entry name" value="Monocarboxylate transporter"/>
    <property type="match status" value="1"/>
</dbReference>
<dbReference type="EMBL" id="DS754608">
    <property type="protein sequence ID" value="EEC08257.1"/>
    <property type="molecule type" value="Genomic_DNA"/>
</dbReference>
<evidence type="ECO:0000259" key="4">
    <source>
        <dbReference type="PROSITE" id="PS50850"/>
    </source>
</evidence>
<dbReference type="OrthoDB" id="2213137at2759"/>
<dbReference type="FunCoup" id="B7PNT5">
    <property type="interactions" value="67"/>
</dbReference>
<feature type="transmembrane region" description="Helical" evidence="3">
    <location>
        <begin position="82"/>
        <end position="105"/>
    </location>
</feature>
<feature type="transmembrane region" description="Helical" evidence="3">
    <location>
        <begin position="373"/>
        <end position="391"/>
    </location>
</feature>
<dbReference type="GO" id="GO:0008028">
    <property type="term" value="F:monocarboxylic acid transmembrane transporter activity"/>
    <property type="evidence" value="ECO:0000318"/>
    <property type="project" value="GO_Central"/>
</dbReference>